<sequence length="206" mass="21446">MHHKALAVLFLSATALATPELEKKQYGDSSDDYYSSLMSNLHSINLPSNYQDYMPSSSSDSASEKTTEKPTADDSTMTTSDNKPTGSGDQSSITEPPSASSMSIDMPPPSIQSVLMTAVPASFLSQMSNPSARSSIIHEIEDGNYPKWYQTLPASVKNWVSDHWATGAPTEGGSGSGGHNAASAPAGTAALGLMGAAGILALAVML</sequence>
<gene>
    <name evidence="3" type="ORF">NUU61_006495</name>
</gene>
<feature type="chain" id="PRO_5040888243" evidence="2">
    <location>
        <begin position="18"/>
        <end position="206"/>
    </location>
</feature>
<dbReference type="AlphaFoldDB" id="A0A9W9F133"/>
<keyword evidence="4" id="KW-1185">Reference proteome</keyword>
<evidence type="ECO:0000256" key="2">
    <source>
        <dbReference type="SAM" id="SignalP"/>
    </source>
</evidence>
<name>A0A9W9F133_9EURO</name>
<proteinExistence type="predicted"/>
<feature type="region of interest" description="Disordered" evidence="1">
    <location>
        <begin position="48"/>
        <end position="109"/>
    </location>
</feature>
<evidence type="ECO:0000313" key="4">
    <source>
        <dbReference type="Proteomes" id="UP001141434"/>
    </source>
</evidence>
<feature type="compositionally biased region" description="Low complexity" evidence="1">
    <location>
        <begin position="96"/>
        <end position="105"/>
    </location>
</feature>
<feature type="compositionally biased region" description="Basic and acidic residues" evidence="1">
    <location>
        <begin position="62"/>
        <end position="72"/>
    </location>
</feature>
<reference evidence="3" key="2">
    <citation type="journal article" date="2023" name="IMA Fungus">
        <title>Comparative genomic study of the Penicillium genus elucidates a diverse pangenome and 15 lateral gene transfer events.</title>
        <authorList>
            <person name="Petersen C."/>
            <person name="Sorensen T."/>
            <person name="Nielsen M.R."/>
            <person name="Sondergaard T.E."/>
            <person name="Sorensen J.L."/>
            <person name="Fitzpatrick D.A."/>
            <person name="Frisvad J.C."/>
            <person name="Nielsen K.L."/>
        </authorList>
    </citation>
    <scope>NUCLEOTIDE SEQUENCE</scope>
    <source>
        <strain evidence="3">IBT 34128</strain>
    </source>
</reference>
<reference evidence="3" key="1">
    <citation type="submission" date="2022-11" db="EMBL/GenBank/DDBJ databases">
        <authorList>
            <person name="Petersen C."/>
        </authorList>
    </citation>
    <scope>NUCLEOTIDE SEQUENCE</scope>
    <source>
        <strain evidence="3">IBT 34128</strain>
    </source>
</reference>
<protein>
    <submittedName>
        <fullName evidence="3">Uncharacterized protein</fullName>
    </submittedName>
</protein>
<comment type="caution">
    <text evidence="3">The sequence shown here is derived from an EMBL/GenBank/DDBJ whole genome shotgun (WGS) entry which is preliminary data.</text>
</comment>
<feature type="compositionally biased region" description="Polar residues" evidence="1">
    <location>
        <begin position="73"/>
        <end position="95"/>
    </location>
</feature>
<dbReference type="EMBL" id="JAPMSZ010000009">
    <property type="protein sequence ID" value="KAJ5091625.1"/>
    <property type="molecule type" value="Genomic_DNA"/>
</dbReference>
<dbReference type="Proteomes" id="UP001141434">
    <property type="component" value="Unassembled WGS sequence"/>
</dbReference>
<evidence type="ECO:0000313" key="3">
    <source>
        <dbReference type="EMBL" id="KAJ5091625.1"/>
    </source>
</evidence>
<dbReference type="GeneID" id="81396192"/>
<evidence type="ECO:0000256" key="1">
    <source>
        <dbReference type="SAM" id="MobiDB-lite"/>
    </source>
</evidence>
<dbReference type="RefSeq" id="XP_056509823.1">
    <property type="nucleotide sequence ID" value="XM_056657023.1"/>
</dbReference>
<feature type="signal peptide" evidence="2">
    <location>
        <begin position="1"/>
        <end position="17"/>
    </location>
</feature>
<organism evidence="3 4">
    <name type="scientific">Penicillium alfredii</name>
    <dbReference type="NCBI Taxonomy" id="1506179"/>
    <lineage>
        <taxon>Eukaryota</taxon>
        <taxon>Fungi</taxon>
        <taxon>Dikarya</taxon>
        <taxon>Ascomycota</taxon>
        <taxon>Pezizomycotina</taxon>
        <taxon>Eurotiomycetes</taxon>
        <taxon>Eurotiomycetidae</taxon>
        <taxon>Eurotiales</taxon>
        <taxon>Aspergillaceae</taxon>
        <taxon>Penicillium</taxon>
    </lineage>
</organism>
<keyword evidence="2" id="KW-0732">Signal</keyword>
<accession>A0A9W9F133</accession>
<dbReference type="OrthoDB" id="5419608at2759"/>